<feature type="region of interest" description="Disordered" evidence="6">
    <location>
        <begin position="1"/>
        <end position="46"/>
    </location>
</feature>
<keyword evidence="3" id="KW-0238">DNA-binding</keyword>
<accession>A0ABC8V1P2</accession>
<dbReference type="GO" id="GO:0003677">
    <property type="term" value="F:DNA binding"/>
    <property type="evidence" value="ECO:0007669"/>
    <property type="project" value="UniProtKB-KW"/>
</dbReference>
<dbReference type="PANTHER" id="PTHR31072:SF170">
    <property type="entry name" value="TRANSCRIPTION FACTOR TCP15-RELATED"/>
    <property type="match status" value="1"/>
</dbReference>
<feature type="compositionally biased region" description="Basic residues" evidence="6">
    <location>
        <begin position="33"/>
        <end position="42"/>
    </location>
</feature>
<dbReference type="PROSITE" id="PS51369">
    <property type="entry name" value="TCP"/>
    <property type="match status" value="1"/>
</dbReference>
<evidence type="ECO:0000313" key="8">
    <source>
        <dbReference type="EMBL" id="CAK9187263.1"/>
    </source>
</evidence>
<comment type="caution">
    <text evidence="8">The sequence shown here is derived from an EMBL/GenBank/DDBJ whole genome shotgun (WGS) entry which is preliminary data.</text>
</comment>
<reference evidence="8 9" key="1">
    <citation type="submission" date="2024-02" db="EMBL/GenBank/DDBJ databases">
        <authorList>
            <person name="Vignale AGUSTIN F."/>
            <person name="Sosa J E."/>
            <person name="Modenutti C."/>
        </authorList>
    </citation>
    <scope>NUCLEOTIDE SEQUENCE [LARGE SCALE GENOMIC DNA]</scope>
</reference>
<evidence type="ECO:0000256" key="2">
    <source>
        <dbReference type="ARBA" id="ARBA00023015"/>
    </source>
</evidence>
<evidence type="ECO:0000256" key="6">
    <source>
        <dbReference type="SAM" id="MobiDB-lite"/>
    </source>
</evidence>
<evidence type="ECO:0000313" key="9">
    <source>
        <dbReference type="Proteomes" id="UP001642360"/>
    </source>
</evidence>
<organism evidence="8 9">
    <name type="scientific">Ilex paraguariensis</name>
    <name type="common">yerba mate</name>
    <dbReference type="NCBI Taxonomy" id="185542"/>
    <lineage>
        <taxon>Eukaryota</taxon>
        <taxon>Viridiplantae</taxon>
        <taxon>Streptophyta</taxon>
        <taxon>Embryophyta</taxon>
        <taxon>Tracheophyta</taxon>
        <taxon>Spermatophyta</taxon>
        <taxon>Magnoliopsida</taxon>
        <taxon>eudicotyledons</taxon>
        <taxon>Gunneridae</taxon>
        <taxon>Pentapetalae</taxon>
        <taxon>asterids</taxon>
        <taxon>campanulids</taxon>
        <taxon>Aquifoliales</taxon>
        <taxon>Aquifoliaceae</taxon>
        <taxon>Ilex</taxon>
    </lineage>
</organism>
<dbReference type="InterPro" id="IPR005333">
    <property type="entry name" value="Transcription_factor_TCP"/>
</dbReference>
<sequence>NTHPYTSIGEKTHRARMISSHSLKPLSAATKPKSTKHSHGLRKPCNDRHLKVDGRDRRIRLPLGCAESVFELTKRLGHRTSGQTIQWLLTQAQPAVDAVLASSSSSSPPILQCSVKSQPSNYEVNAVTVFPETQPSASMVSPTIYEAKSVPVLPKNVATNPPGAVPRSRPLLPPFKYGLESFGTEFSAEEIAAMFFSSSLESLSD</sequence>
<proteinExistence type="predicted"/>
<feature type="non-terminal residue" evidence="8">
    <location>
        <position position="1"/>
    </location>
</feature>
<gene>
    <name evidence="8" type="ORF">ILEXP_LOCUS57771</name>
</gene>
<keyword evidence="4" id="KW-0804">Transcription</keyword>
<evidence type="ECO:0000259" key="7">
    <source>
        <dbReference type="PROSITE" id="PS51369"/>
    </source>
</evidence>
<evidence type="ECO:0000256" key="3">
    <source>
        <dbReference type="ARBA" id="ARBA00023125"/>
    </source>
</evidence>
<dbReference type="GO" id="GO:0005634">
    <property type="term" value="C:nucleus"/>
    <property type="evidence" value="ECO:0007669"/>
    <property type="project" value="UniProtKB-SubCell"/>
</dbReference>
<evidence type="ECO:0000256" key="1">
    <source>
        <dbReference type="ARBA" id="ARBA00004123"/>
    </source>
</evidence>
<feature type="domain" description="TCP" evidence="7">
    <location>
        <begin position="45"/>
        <end position="99"/>
    </location>
</feature>
<dbReference type="Proteomes" id="UP001642360">
    <property type="component" value="Unassembled WGS sequence"/>
</dbReference>
<dbReference type="PANTHER" id="PTHR31072">
    <property type="entry name" value="TRANSCRIPTION FACTOR TCP4-RELATED"/>
    <property type="match status" value="1"/>
</dbReference>
<name>A0ABC8V1P2_9AQUA</name>
<keyword evidence="2" id="KW-0805">Transcription regulation</keyword>
<comment type="subcellular location">
    <subcellularLocation>
        <location evidence="1">Nucleus</location>
    </subcellularLocation>
</comment>
<protein>
    <recommendedName>
        <fullName evidence="7">TCP domain-containing protein</fullName>
    </recommendedName>
</protein>
<keyword evidence="9" id="KW-1185">Reference proteome</keyword>
<dbReference type="InterPro" id="IPR017887">
    <property type="entry name" value="TF_TCP_subgr"/>
</dbReference>
<keyword evidence="5" id="KW-0539">Nucleus</keyword>
<evidence type="ECO:0000256" key="5">
    <source>
        <dbReference type="ARBA" id="ARBA00023242"/>
    </source>
</evidence>
<dbReference type="EMBL" id="CAUOFW020009879">
    <property type="protein sequence ID" value="CAK9187263.1"/>
    <property type="molecule type" value="Genomic_DNA"/>
</dbReference>
<dbReference type="Pfam" id="PF03634">
    <property type="entry name" value="TCP"/>
    <property type="match status" value="1"/>
</dbReference>
<evidence type="ECO:0000256" key="4">
    <source>
        <dbReference type="ARBA" id="ARBA00023163"/>
    </source>
</evidence>
<dbReference type="AlphaFoldDB" id="A0ABC8V1P2"/>